<accession>A0ABT8F2F3</accession>
<dbReference type="SUPFAM" id="SSF56801">
    <property type="entry name" value="Acetyl-CoA synthetase-like"/>
    <property type="match status" value="1"/>
</dbReference>
<reference evidence="1" key="1">
    <citation type="submission" date="2023-06" db="EMBL/GenBank/DDBJ databases">
        <title>Cytophagales bacterium Strain LB-30, isolated from soil.</title>
        <authorList>
            <person name="Liu B."/>
        </authorList>
    </citation>
    <scope>NUCLEOTIDE SEQUENCE</scope>
    <source>
        <strain evidence="1">LB-30</strain>
    </source>
</reference>
<organism evidence="1 2">
    <name type="scientific">Shiella aurantiaca</name>
    <dbReference type="NCBI Taxonomy" id="3058365"/>
    <lineage>
        <taxon>Bacteria</taxon>
        <taxon>Pseudomonadati</taxon>
        <taxon>Bacteroidota</taxon>
        <taxon>Cytophagia</taxon>
        <taxon>Cytophagales</taxon>
        <taxon>Shiellaceae</taxon>
        <taxon>Shiella</taxon>
    </lineage>
</organism>
<evidence type="ECO:0008006" key="3">
    <source>
        <dbReference type="Google" id="ProtNLM"/>
    </source>
</evidence>
<comment type="caution">
    <text evidence="1">The sequence shown here is derived from an EMBL/GenBank/DDBJ whole genome shotgun (WGS) entry which is preliminary data.</text>
</comment>
<dbReference type="RefSeq" id="WP_320003159.1">
    <property type="nucleotide sequence ID" value="NZ_JAUHJS010000002.1"/>
</dbReference>
<dbReference type="Proteomes" id="UP001168552">
    <property type="component" value="Unassembled WGS sequence"/>
</dbReference>
<dbReference type="PANTHER" id="PTHR36932">
    <property type="entry name" value="CAPSULAR POLYSACCHARIDE BIOSYNTHESIS PROTEIN"/>
    <property type="match status" value="1"/>
</dbReference>
<name>A0ABT8F2F3_9BACT</name>
<gene>
    <name evidence="1" type="ORF">QWY31_03910</name>
</gene>
<dbReference type="PANTHER" id="PTHR36932:SF1">
    <property type="entry name" value="CAPSULAR POLYSACCHARIDE BIOSYNTHESIS PROTEIN"/>
    <property type="match status" value="1"/>
</dbReference>
<keyword evidence="2" id="KW-1185">Reference proteome</keyword>
<protein>
    <recommendedName>
        <fullName evidence="3">Phenylacetate--CoA ligase family protein</fullName>
    </recommendedName>
</protein>
<proteinExistence type="predicted"/>
<evidence type="ECO:0000313" key="2">
    <source>
        <dbReference type="Proteomes" id="UP001168552"/>
    </source>
</evidence>
<dbReference type="Gene3D" id="3.40.50.12780">
    <property type="entry name" value="N-terminal domain of ligase-like"/>
    <property type="match status" value="1"/>
</dbReference>
<dbReference type="InterPro" id="IPR053158">
    <property type="entry name" value="CapK_Type1_Caps_Biosynth"/>
</dbReference>
<evidence type="ECO:0000313" key="1">
    <source>
        <dbReference type="EMBL" id="MDN4164632.1"/>
    </source>
</evidence>
<dbReference type="InterPro" id="IPR042099">
    <property type="entry name" value="ANL_N_sf"/>
</dbReference>
<dbReference type="EMBL" id="JAUHJS010000002">
    <property type="protein sequence ID" value="MDN4164632.1"/>
    <property type="molecule type" value="Genomic_DNA"/>
</dbReference>
<sequence length="431" mass="50218">MNSLLLIKKFAERIPYSFSKILVQIPFSWRLGSQYKKSRLEINQYKTEEAKLDYALFHFNNIFQYAKTFPFYNSLYSKNGVIDLKITSIDDILKIPIISKEDIRSHFDYFKGSMRVNTGGTTGSPMSLYLDKNAFAREWAHMHTIWETKGYNQKLVKLTLRGKNLGNKLFAYNPIHNEFVFNTYIDIKDRISEITDLIETKKIGYIHGYPSAIYDFFKVLEDVASDEQIAIVRKWVKVCLMGSEFPHKYIKDYLNTLWELEFVSWYGHTEMCILAHDENNDNKYVPFHTYGYAEVVDGCLIGTSFHNFDMPLIRYDTGDKASGVYFDNGLLKDFSITEGRSGDFVLDRVGKKIPLTALIFGRHHRVFDYIQHIQVKQVEQGKAEIYISSNSKIDLDKAKLDMDLTNVDMDFEFKYIKEPIKSLSGKLKLKI</sequence>